<dbReference type="Proteomes" id="UP000037239">
    <property type="component" value="Unassembled WGS sequence"/>
</dbReference>
<organism evidence="1 2">
    <name type="scientific">Bifidobacterium animalis subsp. animalis MCC 0483</name>
    <dbReference type="NCBI Taxonomy" id="1365955"/>
    <lineage>
        <taxon>Bacteria</taxon>
        <taxon>Bacillati</taxon>
        <taxon>Actinomycetota</taxon>
        <taxon>Actinomycetes</taxon>
        <taxon>Bifidobacteriales</taxon>
        <taxon>Bifidobacteriaceae</taxon>
        <taxon>Bifidobacterium</taxon>
    </lineage>
</organism>
<protein>
    <submittedName>
        <fullName evidence="1">Uncharacterized protein</fullName>
    </submittedName>
</protein>
<evidence type="ECO:0000313" key="2">
    <source>
        <dbReference type="Proteomes" id="UP000037239"/>
    </source>
</evidence>
<dbReference type="AlphaFoldDB" id="A0AB34T9F3"/>
<proteinExistence type="predicted"/>
<sequence length="78" mass="8286">MPITDLFAWYAASKGDYNRLAAAVRLLDRMSEPDRQTMLAAFDTTGRINGAGKGLPDCLALAAVSMDTARQAAIKPAA</sequence>
<accession>A0AB34T9F3</accession>
<gene>
    <name evidence="1" type="ORF">BAAM0483_05140</name>
</gene>
<reference evidence="1 2" key="1">
    <citation type="journal article" date="2015" name="Int J Genomics">
        <title>Comparative Genomics Revealed Genetic Diversity and Species/Strain-Level Differences in Carbohydrate Metabolism of Three Probiotic Bifidobacterial Species.</title>
        <authorList>
            <person name="Odamaki T."/>
            <person name="Horigome A."/>
            <person name="Sugahara H."/>
            <person name="Hashikura N."/>
            <person name="Minami J."/>
            <person name="Xiao J.Z."/>
            <person name="Abe F."/>
        </authorList>
    </citation>
    <scope>NUCLEOTIDE SEQUENCE [LARGE SCALE GENOMIC DNA]</scope>
    <source>
        <strain evidence="1 2">MCC 0483</strain>
    </source>
</reference>
<dbReference type="EMBL" id="AWFK01000008">
    <property type="protein sequence ID" value="KOA49532.1"/>
    <property type="molecule type" value="Genomic_DNA"/>
</dbReference>
<evidence type="ECO:0000313" key="1">
    <source>
        <dbReference type="EMBL" id="KOA49532.1"/>
    </source>
</evidence>
<comment type="caution">
    <text evidence="1">The sequence shown here is derived from an EMBL/GenBank/DDBJ whole genome shotgun (WGS) entry which is preliminary data.</text>
</comment>
<name>A0AB34T9F3_9BIFI</name>